<evidence type="ECO:0000256" key="4">
    <source>
        <dbReference type="ARBA" id="ARBA00005975"/>
    </source>
</evidence>
<keyword evidence="5" id="KW-0479">Metal-binding</keyword>
<dbReference type="AlphaFoldDB" id="A0A232FMS1"/>
<reference evidence="10 11" key="1">
    <citation type="journal article" date="2017" name="Curr. Biol.">
        <title>The Evolution of Venom by Co-option of Single-Copy Genes.</title>
        <authorList>
            <person name="Martinson E.O."/>
            <person name="Mrinalini"/>
            <person name="Kelkar Y.D."/>
            <person name="Chang C.H."/>
            <person name="Werren J.H."/>
        </authorList>
    </citation>
    <scope>NUCLEOTIDE SEQUENCE [LARGE SCALE GENOMIC DNA]</scope>
    <source>
        <strain evidence="10 11">Alberta</strain>
        <tissue evidence="10">Whole body</tissue>
    </source>
</reference>
<dbReference type="InterPro" id="IPR006629">
    <property type="entry name" value="LITAF"/>
</dbReference>
<evidence type="ECO:0000256" key="8">
    <source>
        <dbReference type="SAM" id="MobiDB-lite"/>
    </source>
</evidence>
<evidence type="ECO:0000259" key="9">
    <source>
        <dbReference type="PROSITE" id="PS51837"/>
    </source>
</evidence>
<evidence type="ECO:0000256" key="3">
    <source>
        <dbReference type="ARBA" id="ARBA00004630"/>
    </source>
</evidence>
<evidence type="ECO:0000256" key="1">
    <source>
        <dbReference type="ARBA" id="ARBA00004414"/>
    </source>
</evidence>
<dbReference type="Proteomes" id="UP000215335">
    <property type="component" value="Unassembled WGS sequence"/>
</dbReference>
<dbReference type="InterPro" id="IPR037519">
    <property type="entry name" value="LITAF_fam"/>
</dbReference>
<gene>
    <name evidence="10" type="ORF">TSAR_001176</name>
</gene>
<sequence>MNKQGPPPVGFMPPPPYSDGAPPPAGAPNVVVMHAPQLGPDPQTMTCPYCAATITTSIETSPSMKTHLMALLLCLFACWPCAPCVYCCDSCLIKKHYCPSCQKFLGAYDN</sequence>
<keyword evidence="11" id="KW-1185">Reference proteome</keyword>
<dbReference type="PANTHER" id="PTHR23292">
    <property type="entry name" value="LIPOPOLYSACCHARIDE-INDUCED TUMOR NECROSIS FACTOR-ALPHA FACTOR"/>
    <property type="match status" value="1"/>
</dbReference>
<dbReference type="Pfam" id="PF10601">
    <property type="entry name" value="zf-LITAF-like"/>
    <property type="match status" value="1"/>
</dbReference>
<evidence type="ECO:0000256" key="2">
    <source>
        <dbReference type="ARBA" id="ARBA00004481"/>
    </source>
</evidence>
<keyword evidence="6" id="KW-0862">Zinc</keyword>
<comment type="caution">
    <text evidence="10">The sequence shown here is derived from an EMBL/GenBank/DDBJ whole genome shotgun (WGS) entry which is preliminary data.</text>
</comment>
<feature type="region of interest" description="Disordered" evidence="8">
    <location>
        <begin position="1"/>
        <end position="25"/>
    </location>
</feature>
<comment type="subcellular location">
    <subcellularLocation>
        <location evidence="2">Endosome membrane</location>
        <topology evidence="2">Peripheral membrane protein</topology>
    </subcellularLocation>
    <subcellularLocation>
        <location evidence="1">Late endosome membrane</location>
    </subcellularLocation>
    <subcellularLocation>
        <location evidence="3">Lysosome membrane</location>
        <topology evidence="3">Peripheral membrane protein</topology>
        <orientation evidence="3">Cytoplasmic side</orientation>
    </subcellularLocation>
</comment>
<keyword evidence="7" id="KW-0472">Membrane</keyword>
<evidence type="ECO:0000313" key="11">
    <source>
        <dbReference type="Proteomes" id="UP000215335"/>
    </source>
</evidence>
<dbReference type="SMART" id="SM00714">
    <property type="entry name" value="LITAF"/>
    <property type="match status" value="1"/>
</dbReference>
<evidence type="ECO:0000256" key="5">
    <source>
        <dbReference type="ARBA" id="ARBA00022723"/>
    </source>
</evidence>
<comment type="similarity">
    <text evidence="4">Belongs to the CDIP1/LITAF family.</text>
</comment>
<evidence type="ECO:0000256" key="6">
    <source>
        <dbReference type="ARBA" id="ARBA00022833"/>
    </source>
</evidence>
<accession>A0A232FMS1</accession>
<evidence type="ECO:0000313" key="10">
    <source>
        <dbReference type="EMBL" id="OXU32014.1"/>
    </source>
</evidence>
<organism evidence="10 11">
    <name type="scientific">Trichomalopsis sarcophagae</name>
    <dbReference type="NCBI Taxonomy" id="543379"/>
    <lineage>
        <taxon>Eukaryota</taxon>
        <taxon>Metazoa</taxon>
        <taxon>Ecdysozoa</taxon>
        <taxon>Arthropoda</taxon>
        <taxon>Hexapoda</taxon>
        <taxon>Insecta</taxon>
        <taxon>Pterygota</taxon>
        <taxon>Neoptera</taxon>
        <taxon>Endopterygota</taxon>
        <taxon>Hymenoptera</taxon>
        <taxon>Apocrita</taxon>
        <taxon>Proctotrupomorpha</taxon>
        <taxon>Chalcidoidea</taxon>
        <taxon>Pteromalidae</taxon>
        <taxon>Pteromalinae</taxon>
        <taxon>Trichomalopsis</taxon>
    </lineage>
</organism>
<dbReference type="GO" id="GO:0008270">
    <property type="term" value="F:zinc ion binding"/>
    <property type="evidence" value="ECO:0007669"/>
    <property type="project" value="TreeGrafter"/>
</dbReference>
<dbReference type="STRING" id="543379.A0A232FMS1"/>
<dbReference type="PROSITE" id="PS51837">
    <property type="entry name" value="LITAF"/>
    <property type="match status" value="1"/>
</dbReference>
<dbReference type="GO" id="GO:0005765">
    <property type="term" value="C:lysosomal membrane"/>
    <property type="evidence" value="ECO:0007669"/>
    <property type="project" value="UniProtKB-SubCell"/>
</dbReference>
<dbReference type="OrthoDB" id="5599753at2759"/>
<dbReference type="EMBL" id="NNAY01000012">
    <property type="protein sequence ID" value="OXU32014.1"/>
    <property type="molecule type" value="Genomic_DNA"/>
</dbReference>
<proteinExistence type="inferred from homology"/>
<dbReference type="GO" id="GO:0031902">
    <property type="term" value="C:late endosome membrane"/>
    <property type="evidence" value="ECO:0007669"/>
    <property type="project" value="UniProtKB-SubCell"/>
</dbReference>
<dbReference type="PANTHER" id="PTHR23292:SF14">
    <property type="entry name" value="FI16615P1-RELATED"/>
    <property type="match status" value="1"/>
</dbReference>
<feature type="domain" description="LITAF" evidence="9">
    <location>
        <begin position="27"/>
        <end position="110"/>
    </location>
</feature>
<name>A0A232FMS1_9HYME</name>
<protein>
    <recommendedName>
        <fullName evidence="9">LITAF domain-containing protein</fullName>
    </recommendedName>
</protein>
<evidence type="ECO:0000256" key="7">
    <source>
        <dbReference type="ARBA" id="ARBA00023136"/>
    </source>
</evidence>